<proteinExistence type="predicted"/>
<sequence>MYTNQNQLQVGFAHHQKSMNYNYFYRQNVSSYFGLSTTGSVNFSVQKSEGKIIGEFNKKRALKDRRHAHITLSLDIQNKQCLLQYEEIKIEQGKKKCSKLGFGGEIGTEQFFQKNKKFVLFLLEILQK</sequence>
<accession>A0A8S1JS31</accession>
<organism evidence="1 2">
    <name type="scientific">Paramecium sonneborni</name>
    <dbReference type="NCBI Taxonomy" id="65129"/>
    <lineage>
        <taxon>Eukaryota</taxon>
        <taxon>Sar</taxon>
        <taxon>Alveolata</taxon>
        <taxon>Ciliophora</taxon>
        <taxon>Intramacronucleata</taxon>
        <taxon>Oligohymenophorea</taxon>
        <taxon>Peniculida</taxon>
        <taxon>Parameciidae</taxon>
        <taxon>Paramecium</taxon>
    </lineage>
</organism>
<dbReference type="Proteomes" id="UP000692954">
    <property type="component" value="Unassembled WGS sequence"/>
</dbReference>
<keyword evidence="2" id="KW-1185">Reference proteome</keyword>
<protein>
    <submittedName>
        <fullName evidence="1">Uncharacterized protein</fullName>
    </submittedName>
</protein>
<evidence type="ECO:0000313" key="2">
    <source>
        <dbReference type="Proteomes" id="UP000692954"/>
    </source>
</evidence>
<dbReference type="EMBL" id="CAJJDN010000001">
    <property type="protein sequence ID" value="CAD8045413.1"/>
    <property type="molecule type" value="Genomic_DNA"/>
</dbReference>
<name>A0A8S1JS31_9CILI</name>
<comment type="caution">
    <text evidence="1">The sequence shown here is derived from an EMBL/GenBank/DDBJ whole genome shotgun (WGS) entry which is preliminary data.</text>
</comment>
<dbReference type="AlphaFoldDB" id="A0A8S1JS31"/>
<gene>
    <name evidence="1" type="ORF">PSON_ATCC_30995.1.T0010034</name>
</gene>
<evidence type="ECO:0000313" key="1">
    <source>
        <dbReference type="EMBL" id="CAD8045413.1"/>
    </source>
</evidence>
<reference evidence="1" key="1">
    <citation type="submission" date="2021-01" db="EMBL/GenBank/DDBJ databases">
        <authorList>
            <consortium name="Genoscope - CEA"/>
            <person name="William W."/>
        </authorList>
    </citation>
    <scope>NUCLEOTIDE SEQUENCE</scope>
</reference>